<dbReference type="InterPro" id="IPR018608">
    <property type="entry name" value="Gti1/Pac2"/>
</dbReference>
<proteinExistence type="inferred from homology"/>
<feature type="region of interest" description="Disordered" evidence="2">
    <location>
        <begin position="382"/>
        <end position="423"/>
    </location>
</feature>
<reference evidence="4" key="2">
    <citation type="journal article" date="2018" name="Nat. Commun.">
        <title>Extreme sensitivity to ultraviolet light in the fungal pathogen causing white-nose syndrome of bats.</title>
        <authorList>
            <person name="Palmer J.M."/>
            <person name="Drees K.P."/>
            <person name="Foster J.T."/>
            <person name="Lindner D.L."/>
        </authorList>
    </citation>
    <scope>NUCLEOTIDE SEQUENCE [LARGE SCALE GENOMIC DNA]</scope>
    <source>
        <strain evidence="4">UAMH 10579</strain>
    </source>
</reference>
<dbReference type="OrthoDB" id="5319641at2759"/>
<protein>
    <recommendedName>
        <fullName evidence="5">cAMP-independent regulatory protein pac2</fullName>
    </recommendedName>
</protein>
<sequence length="423" mass="46991">MEDKATLPSAVQPSYHGIIVSANDGMVLVEACLRGNIGLVSRRPIKEERAQLPRRGNIFIYEERDTGIVRWLDGITWTRDRKSDHCFLYRQLTPTTQKGAVELKPSPTSKEATRSSQDHISEATNTKSNDELFPMDYDTARHDTLPQPKADLEKSAIGLLMSDGDFVDDQLLKKTMRFKIGPQTYHLVSYYSAGDEVGKGKLQIPSKDPKLSTLRIRREISEKIYGIPAGDDSRDFKADELSADMSYPRSPHNRMGDAGIPALNTNSMGDADTPALDEYDSMGDAGLPALDDDKPEFDDDKLAFDDSMLAFDDDKPEFNDDKLAFDDGMLGFDAYNPMGDASIPAFDSYNPMGNAIMPAFDAYNPMGYASMPALGYDMRPGNCEDQDFEMPSTFSQTPDPNSDRAPEQASFQQGPYPPTNPYM</sequence>
<evidence type="ECO:0008006" key="5">
    <source>
        <dbReference type="Google" id="ProtNLM"/>
    </source>
</evidence>
<keyword evidence="4" id="KW-1185">Reference proteome</keyword>
<reference evidence="3 4" key="1">
    <citation type="submission" date="2016-03" db="EMBL/GenBank/DDBJ databases">
        <title>Comparative genomics of Pseudogymnoascus destructans, the fungus causing white-nose syndrome of bats.</title>
        <authorList>
            <person name="Palmer J.M."/>
            <person name="Drees K.P."/>
            <person name="Foster J.T."/>
            <person name="Lindner D.L."/>
        </authorList>
    </citation>
    <scope>NUCLEOTIDE SEQUENCE [LARGE SCALE GENOMIC DNA]</scope>
    <source>
        <strain evidence="3 4">UAMH 10579</strain>
    </source>
</reference>
<dbReference type="PANTHER" id="PTHR28027:SF2">
    <property type="entry name" value="TRANSCRIPTIONAL REGULATOR MIT1"/>
    <property type="match status" value="1"/>
</dbReference>
<evidence type="ECO:0000256" key="1">
    <source>
        <dbReference type="ARBA" id="ARBA00008359"/>
    </source>
</evidence>
<dbReference type="EMBL" id="KV460214">
    <property type="protein sequence ID" value="OBT98975.1"/>
    <property type="molecule type" value="Genomic_DNA"/>
</dbReference>
<dbReference type="AlphaFoldDB" id="A0A1B8GT31"/>
<dbReference type="GeneID" id="28835736"/>
<feature type="compositionally biased region" description="Basic and acidic residues" evidence="2">
    <location>
        <begin position="111"/>
        <end position="121"/>
    </location>
</feature>
<dbReference type="RefSeq" id="XP_018132708.1">
    <property type="nucleotide sequence ID" value="XM_018271860.2"/>
</dbReference>
<dbReference type="GO" id="GO:0003677">
    <property type="term" value="F:DNA binding"/>
    <property type="evidence" value="ECO:0007669"/>
    <property type="project" value="TreeGrafter"/>
</dbReference>
<evidence type="ECO:0000313" key="3">
    <source>
        <dbReference type="EMBL" id="OBT98975.1"/>
    </source>
</evidence>
<comment type="similarity">
    <text evidence="1">Belongs to the MIT1/WOR1 family.</text>
</comment>
<evidence type="ECO:0000256" key="2">
    <source>
        <dbReference type="SAM" id="MobiDB-lite"/>
    </source>
</evidence>
<dbReference type="Proteomes" id="UP000091956">
    <property type="component" value="Unassembled WGS sequence"/>
</dbReference>
<dbReference type="PANTHER" id="PTHR28027">
    <property type="entry name" value="TRANSCRIPTIONAL REGULATOR MIT1"/>
    <property type="match status" value="1"/>
</dbReference>
<organism evidence="3 4">
    <name type="scientific">Pseudogymnoascus verrucosus</name>
    <dbReference type="NCBI Taxonomy" id="342668"/>
    <lineage>
        <taxon>Eukaryota</taxon>
        <taxon>Fungi</taxon>
        <taxon>Dikarya</taxon>
        <taxon>Ascomycota</taxon>
        <taxon>Pezizomycotina</taxon>
        <taxon>Leotiomycetes</taxon>
        <taxon>Thelebolales</taxon>
        <taxon>Thelebolaceae</taxon>
        <taxon>Pseudogymnoascus</taxon>
    </lineage>
</organism>
<name>A0A1B8GT31_9PEZI</name>
<gene>
    <name evidence="3" type="ORF">VE01_02350</name>
</gene>
<accession>A0A1B8GT31</accession>
<dbReference type="Pfam" id="PF09729">
    <property type="entry name" value="Gti1_Pac2"/>
    <property type="match status" value="1"/>
</dbReference>
<evidence type="ECO:0000313" key="4">
    <source>
        <dbReference type="Proteomes" id="UP000091956"/>
    </source>
</evidence>
<feature type="region of interest" description="Disordered" evidence="2">
    <location>
        <begin position="98"/>
        <end position="132"/>
    </location>
</feature>